<dbReference type="PANTHER" id="PTHR37898:SF1">
    <property type="entry name" value="OS05G0540200 PROTEIN"/>
    <property type="match status" value="1"/>
</dbReference>
<protein>
    <submittedName>
        <fullName evidence="2">Uncharacterized protein</fullName>
    </submittedName>
</protein>
<dbReference type="EMBL" id="BQMJ01000030">
    <property type="protein sequence ID" value="GJQ12159.1"/>
    <property type="molecule type" value="Genomic_DNA"/>
</dbReference>
<sequence>MSLCRNLFQVLERYDNREPWAKLLLWNIAGVYSGLLFWTITEQKKKEAYWRRFPGKKIPHRKPSFYLGD</sequence>
<dbReference type="Proteomes" id="UP001061958">
    <property type="component" value="Unassembled WGS sequence"/>
</dbReference>
<proteinExistence type="predicted"/>
<reference evidence="2" key="2">
    <citation type="submission" date="2022-01" db="EMBL/GenBank/DDBJ databases">
        <authorList>
            <person name="Hirooka S."/>
            <person name="Miyagishima S.Y."/>
        </authorList>
    </citation>
    <scope>NUCLEOTIDE SEQUENCE</scope>
    <source>
        <strain evidence="2">NBRC 102759</strain>
    </source>
</reference>
<dbReference type="OrthoDB" id="10281105at2759"/>
<keyword evidence="1" id="KW-0812">Transmembrane</keyword>
<dbReference type="PANTHER" id="PTHR37898">
    <property type="entry name" value="OS05G0540200 PROTEIN"/>
    <property type="match status" value="1"/>
</dbReference>
<dbReference type="InterPro" id="IPR037759">
    <property type="entry name" value="At4g29660-like"/>
</dbReference>
<name>A0A9C7UQP1_9RHOD</name>
<reference evidence="2" key="1">
    <citation type="journal article" date="2022" name="Proc. Natl. Acad. Sci. U.S.A.">
        <title>Life cycle and functional genomics of the unicellular red alga Galdieria for elucidating algal and plant evolution and industrial use.</title>
        <authorList>
            <person name="Hirooka S."/>
            <person name="Itabashi T."/>
            <person name="Ichinose T.M."/>
            <person name="Onuma R."/>
            <person name="Fujiwara T."/>
            <person name="Yamashita S."/>
            <person name="Jong L.W."/>
            <person name="Tomita R."/>
            <person name="Iwane A.H."/>
            <person name="Miyagishima S.Y."/>
        </authorList>
    </citation>
    <scope>NUCLEOTIDE SEQUENCE</scope>
    <source>
        <strain evidence="2">NBRC 102759</strain>
    </source>
</reference>
<dbReference type="AlphaFoldDB" id="A0A9C7UQP1"/>
<evidence type="ECO:0000313" key="2">
    <source>
        <dbReference type="EMBL" id="GJQ12159.1"/>
    </source>
</evidence>
<organism evidence="2 3">
    <name type="scientific">Galdieria partita</name>
    <dbReference type="NCBI Taxonomy" id="83374"/>
    <lineage>
        <taxon>Eukaryota</taxon>
        <taxon>Rhodophyta</taxon>
        <taxon>Bangiophyceae</taxon>
        <taxon>Galdieriales</taxon>
        <taxon>Galdieriaceae</taxon>
        <taxon>Galdieria</taxon>
    </lineage>
</organism>
<comment type="caution">
    <text evidence="2">The sequence shown here is derived from an EMBL/GenBank/DDBJ whole genome shotgun (WGS) entry which is preliminary data.</text>
</comment>
<keyword evidence="1" id="KW-0472">Membrane</keyword>
<gene>
    <name evidence="2" type="ORF">GpartN1_g3950.t1</name>
</gene>
<keyword evidence="3" id="KW-1185">Reference proteome</keyword>
<keyword evidence="1" id="KW-1133">Transmembrane helix</keyword>
<accession>A0A9C7UQP1</accession>
<evidence type="ECO:0000256" key="1">
    <source>
        <dbReference type="SAM" id="Phobius"/>
    </source>
</evidence>
<evidence type="ECO:0000313" key="3">
    <source>
        <dbReference type="Proteomes" id="UP001061958"/>
    </source>
</evidence>
<feature type="transmembrane region" description="Helical" evidence="1">
    <location>
        <begin position="20"/>
        <end position="41"/>
    </location>
</feature>